<dbReference type="EMBL" id="LAZR01044864">
    <property type="protein sequence ID" value="KKL03596.1"/>
    <property type="molecule type" value="Genomic_DNA"/>
</dbReference>
<feature type="non-terminal residue" evidence="1">
    <location>
        <position position="1"/>
    </location>
</feature>
<reference evidence="1" key="1">
    <citation type="journal article" date="2015" name="Nature">
        <title>Complex archaea that bridge the gap between prokaryotes and eukaryotes.</title>
        <authorList>
            <person name="Spang A."/>
            <person name="Saw J.H."/>
            <person name="Jorgensen S.L."/>
            <person name="Zaremba-Niedzwiedzka K."/>
            <person name="Martijn J."/>
            <person name="Lind A.E."/>
            <person name="van Eijk R."/>
            <person name="Schleper C."/>
            <person name="Guy L."/>
            <person name="Ettema T.J."/>
        </authorList>
    </citation>
    <scope>NUCLEOTIDE SEQUENCE</scope>
</reference>
<organism evidence="1">
    <name type="scientific">marine sediment metagenome</name>
    <dbReference type="NCBI Taxonomy" id="412755"/>
    <lineage>
        <taxon>unclassified sequences</taxon>
        <taxon>metagenomes</taxon>
        <taxon>ecological metagenomes</taxon>
    </lineage>
</organism>
<evidence type="ECO:0000313" key="1">
    <source>
        <dbReference type="EMBL" id="KKL03596.1"/>
    </source>
</evidence>
<protein>
    <submittedName>
        <fullName evidence="1">Uncharacterized protein</fullName>
    </submittedName>
</protein>
<dbReference type="AlphaFoldDB" id="A0A0F9CD31"/>
<accession>A0A0F9CD31</accession>
<name>A0A0F9CD31_9ZZZZ</name>
<comment type="caution">
    <text evidence="1">The sequence shown here is derived from an EMBL/GenBank/DDBJ whole genome shotgun (WGS) entry which is preliminary data.</text>
</comment>
<proteinExistence type="predicted"/>
<gene>
    <name evidence="1" type="ORF">LCGC14_2624560</name>
</gene>
<sequence>DMENSSRIVSLEASRRLGNNMKTTFEARSFLSSHEDDITYDARDDDYIQLELTYYF</sequence>